<comment type="similarity">
    <text evidence="1">Belongs to the sigma-70 factor family. ECF subfamily.</text>
</comment>
<keyword evidence="4" id="KW-0804">Transcription</keyword>
<keyword evidence="3" id="KW-0731">Sigma factor</keyword>
<evidence type="ECO:0000313" key="8">
    <source>
        <dbReference type="Proteomes" id="UP000216998"/>
    </source>
</evidence>
<reference evidence="7 8" key="1">
    <citation type="submission" date="2017-07" db="EMBL/GenBank/DDBJ databases">
        <title>Niveispirillum cyanobacteriorum sp. nov., isolated from cyanobacterial aggregates in a eutrophic lake.</title>
        <authorList>
            <person name="Cai H."/>
        </authorList>
    </citation>
    <scope>NUCLEOTIDE SEQUENCE [LARGE SCALE GENOMIC DNA]</scope>
    <source>
        <strain evidence="8">TH1-14</strain>
    </source>
</reference>
<dbReference type="AlphaFoldDB" id="A0A255Z3W2"/>
<evidence type="ECO:0000256" key="1">
    <source>
        <dbReference type="ARBA" id="ARBA00010641"/>
    </source>
</evidence>
<dbReference type="InterPro" id="IPR014284">
    <property type="entry name" value="RNA_pol_sigma-70_dom"/>
</dbReference>
<proteinExistence type="inferred from homology"/>
<feature type="domain" description="RNA polymerase sigma-70 region 2" evidence="5">
    <location>
        <begin position="24"/>
        <end position="87"/>
    </location>
</feature>
<dbReference type="GO" id="GO:0006352">
    <property type="term" value="P:DNA-templated transcription initiation"/>
    <property type="evidence" value="ECO:0007669"/>
    <property type="project" value="InterPro"/>
</dbReference>
<dbReference type="Pfam" id="PF08281">
    <property type="entry name" value="Sigma70_r4_2"/>
    <property type="match status" value="1"/>
</dbReference>
<dbReference type="InterPro" id="IPR007627">
    <property type="entry name" value="RNA_pol_sigma70_r2"/>
</dbReference>
<dbReference type="InterPro" id="IPR013325">
    <property type="entry name" value="RNA_pol_sigma_r2"/>
</dbReference>
<keyword evidence="2" id="KW-0805">Transcription regulation</keyword>
<gene>
    <name evidence="7" type="ORF">CHU95_05190</name>
</gene>
<dbReference type="SUPFAM" id="SSF88946">
    <property type="entry name" value="Sigma2 domain of RNA polymerase sigma factors"/>
    <property type="match status" value="1"/>
</dbReference>
<feature type="domain" description="RNA polymerase sigma factor 70 region 4 type 2" evidence="6">
    <location>
        <begin position="124"/>
        <end position="174"/>
    </location>
</feature>
<dbReference type="Gene3D" id="1.10.10.10">
    <property type="entry name" value="Winged helix-like DNA-binding domain superfamily/Winged helix DNA-binding domain"/>
    <property type="match status" value="1"/>
</dbReference>
<dbReference type="OrthoDB" id="9794372at2"/>
<evidence type="ECO:0000256" key="2">
    <source>
        <dbReference type="ARBA" id="ARBA00023015"/>
    </source>
</evidence>
<dbReference type="InterPro" id="IPR013324">
    <property type="entry name" value="RNA_pol_sigma_r3/r4-like"/>
</dbReference>
<dbReference type="InterPro" id="IPR039425">
    <property type="entry name" value="RNA_pol_sigma-70-like"/>
</dbReference>
<dbReference type="Gene3D" id="1.10.1740.10">
    <property type="match status" value="1"/>
</dbReference>
<dbReference type="InterPro" id="IPR013249">
    <property type="entry name" value="RNA_pol_sigma70_r4_t2"/>
</dbReference>
<keyword evidence="8" id="KW-1185">Reference proteome</keyword>
<dbReference type="NCBIfam" id="TIGR02937">
    <property type="entry name" value="sigma70-ECF"/>
    <property type="match status" value="1"/>
</dbReference>
<dbReference type="GO" id="GO:0003677">
    <property type="term" value="F:DNA binding"/>
    <property type="evidence" value="ECO:0007669"/>
    <property type="project" value="InterPro"/>
</dbReference>
<dbReference type="GO" id="GO:0016987">
    <property type="term" value="F:sigma factor activity"/>
    <property type="evidence" value="ECO:0007669"/>
    <property type="project" value="UniProtKB-KW"/>
</dbReference>
<sequence>MVMARVEGAEGVLGAEVLETALPRHGDLLRAYFRARLPCPQDAEDHVQEVYSRVIAATAAQTSITNWKGFLLRAAANLLTDSFRRDQARAGGRHVPLEDGMQAGSDDVATPERVVAARQRLGHVQLALAELDPVCREAFLLCRVEGMSHRDIANRLGIDVGAVTRHVERALLHLARRTGGRGAA</sequence>
<organism evidence="7 8">
    <name type="scientific">Niveispirillum lacus</name>
    <dbReference type="NCBI Taxonomy" id="1981099"/>
    <lineage>
        <taxon>Bacteria</taxon>
        <taxon>Pseudomonadati</taxon>
        <taxon>Pseudomonadota</taxon>
        <taxon>Alphaproteobacteria</taxon>
        <taxon>Rhodospirillales</taxon>
        <taxon>Azospirillaceae</taxon>
        <taxon>Niveispirillum</taxon>
    </lineage>
</organism>
<dbReference type="PANTHER" id="PTHR43133:SF63">
    <property type="entry name" value="RNA POLYMERASE SIGMA FACTOR FECI-RELATED"/>
    <property type="match status" value="1"/>
</dbReference>
<dbReference type="Proteomes" id="UP000216998">
    <property type="component" value="Unassembled WGS sequence"/>
</dbReference>
<dbReference type="Pfam" id="PF04542">
    <property type="entry name" value="Sigma70_r2"/>
    <property type="match status" value="1"/>
</dbReference>
<evidence type="ECO:0000256" key="4">
    <source>
        <dbReference type="ARBA" id="ARBA00023163"/>
    </source>
</evidence>
<dbReference type="EMBL" id="NOXU01000023">
    <property type="protein sequence ID" value="OYQ36187.1"/>
    <property type="molecule type" value="Genomic_DNA"/>
</dbReference>
<dbReference type="SUPFAM" id="SSF88659">
    <property type="entry name" value="Sigma3 and sigma4 domains of RNA polymerase sigma factors"/>
    <property type="match status" value="1"/>
</dbReference>
<dbReference type="PANTHER" id="PTHR43133">
    <property type="entry name" value="RNA POLYMERASE ECF-TYPE SIGMA FACTO"/>
    <property type="match status" value="1"/>
</dbReference>
<evidence type="ECO:0008006" key="9">
    <source>
        <dbReference type="Google" id="ProtNLM"/>
    </source>
</evidence>
<name>A0A255Z3W2_9PROT</name>
<evidence type="ECO:0000256" key="3">
    <source>
        <dbReference type="ARBA" id="ARBA00023082"/>
    </source>
</evidence>
<evidence type="ECO:0000259" key="5">
    <source>
        <dbReference type="Pfam" id="PF04542"/>
    </source>
</evidence>
<comment type="caution">
    <text evidence="7">The sequence shown here is derived from an EMBL/GenBank/DDBJ whole genome shotgun (WGS) entry which is preliminary data.</text>
</comment>
<protein>
    <recommendedName>
        <fullName evidence="9">RNA polymerase subunit sigma-24</fullName>
    </recommendedName>
</protein>
<accession>A0A255Z3W2</accession>
<dbReference type="InterPro" id="IPR036388">
    <property type="entry name" value="WH-like_DNA-bd_sf"/>
</dbReference>
<evidence type="ECO:0000259" key="6">
    <source>
        <dbReference type="Pfam" id="PF08281"/>
    </source>
</evidence>
<evidence type="ECO:0000313" key="7">
    <source>
        <dbReference type="EMBL" id="OYQ36187.1"/>
    </source>
</evidence>